<feature type="signal peptide" evidence="2">
    <location>
        <begin position="1"/>
        <end position="18"/>
    </location>
</feature>
<keyword evidence="1" id="KW-0472">Membrane</keyword>
<name>A0A7G5IKI3_9SPHN</name>
<reference evidence="3 4" key="1">
    <citation type="submission" date="2020-07" db="EMBL/GenBank/DDBJ databases">
        <title>Complete genome sequence for Sandaracinobacter sp. M6.</title>
        <authorList>
            <person name="Tang Y."/>
            <person name="Liu Q."/>
            <person name="Guo Z."/>
            <person name="Lei P."/>
            <person name="Huang B."/>
        </authorList>
    </citation>
    <scope>NUCLEOTIDE SEQUENCE [LARGE SCALE GENOMIC DNA]</scope>
    <source>
        <strain evidence="3 4">M6</strain>
    </source>
</reference>
<dbReference type="EMBL" id="CP059851">
    <property type="protein sequence ID" value="QMW23875.1"/>
    <property type="molecule type" value="Genomic_DNA"/>
</dbReference>
<evidence type="ECO:0000256" key="1">
    <source>
        <dbReference type="SAM" id="Phobius"/>
    </source>
</evidence>
<accession>A0A7G5IKI3</accession>
<evidence type="ECO:0000313" key="3">
    <source>
        <dbReference type="EMBL" id="QMW23875.1"/>
    </source>
</evidence>
<gene>
    <name evidence="3" type="ORF">H3309_05225</name>
</gene>
<dbReference type="KEGG" id="sand:H3309_05225"/>
<evidence type="ECO:0000313" key="4">
    <source>
        <dbReference type="Proteomes" id="UP000515292"/>
    </source>
</evidence>
<dbReference type="Proteomes" id="UP000515292">
    <property type="component" value="Chromosome"/>
</dbReference>
<keyword evidence="1" id="KW-1133">Transmembrane helix</keyword>
<keyword evidence="1" id="KW-0812">Transmembrane</keyword>
<feature type="chain" id="PRO_5028953524" evidence="2">
    <location>
        <begin position="19"/>
        <end position="176"/>
    </location>
</feature>
<evidence type="ECO:0000256" key="2">
    <source>
        <dbReference type="SAM" id="SignalP"/>
    </source>
</evidence>
<sequence length="176" mass="19294">MSRWLLLFLLLWPVAAFAETAEEVAKRLGAPATHASEAAADPCLALGPAPNPRAESLCAWQFQAAIEAQKYNAAVHRYNARMYERHQFWTEAAAVMVYVLTTSGLVFAGLQFFGFGARRRKGEADPTATTFKFGGMAEISSPVLGLVVLTISLGFFYLYLTQVYTIRETAPAVARP</sequence>
<protein>
    <submittedName>
        <fullName evidence="3">Uncharacterized protein</fullName>
    </submittedName>
</protein>
<proteinExistence type="predicted"/>
<feature type="transmembrane region" description="Helical" evidence="1">
    <location>
        <begin position="92"/>
        <end position="115"/>
    </location>
</feature>
<keyword evidence="2" id="KW-0732">Signal</keyword>
<organism evidence="3 4">
    <name type="scientific">Sandaracinobacteroides saxicola</name>
    <dbReference type="NCBI Taxonomy" id="2759707"/>
    <lineage>
        <taxon>Bacteria</taxon>
        <taxon>Pseudomonadati</taxon>
        <taxon>Pseudomonadota</taxon>
        <taxon>Alphaproteobacteria</taxon>
        <taxon>Sphingomonadales</taxon>
        <taxon>Sphingosinicellaceae</taxon>
        <taxon>Sandaracinobacteroides</taxon>
    </lineage>
</organism>
<feature type="transmembrane region" description="Helical" evidence="1">
    <location>
        <begin position="136"/>
        <end position="160"/>
    </location>
</feature>
<dbReference type="AlphaFoldDB" id="A0A7G5IKI3"/>
<keyword evidence="4" id="KW-1185">Reference proteome</keyword>
<dbReference type="RefSeq" id="WP_182297698.1">
    <property type="nucleotide sequence ID" value="NZ_CP059851.1"/>
</dbReference>